<sequence>MRMKKLRLTAALLMFVLCLCATSFAFADDAGGTDWYWLSSDEKYSNFFDPASVVATASVETARGRVPTEIEAYIKTGYSYGGAQETIAAYGIGEVIPDPAQLAFSVALLKVNPQNRMVQYMKEDLYDASGRVLWSHTDGREKEINSQSFDEQYYDAIVDHVFHQHELERRVAQDRWQDLWTSEVDGLTTTAIADTTTMRRKGDNLIYWEWDTVKNVAGDTLEIKFLKKAVNLPQGTERIVAARYWSGQTGWKDMEDDMGGAYRLIKSGMPQADGLTVLRLYAKDHAAWVDRYRIDA</sequence>
<feature type="chain" id="PRO_5032724484" evidence="1">
    <location>
        <begin position="28"/>
        <end position="296"/>
    </location>
</feature>
<dbReference type="Proteomes" id="UP000543804">
    <property type="component" value="Unassembled WGS sequence"/>
</dbReference>
<protein>
    <submittedName>
        <fullName evidence="2">Uncharacterized protein</fullName>
    </submittedName>
</protein>
<comment type="caution">
    <text evidence="2">The sequence shown here is derived from an EMBL/GenBank/DDBJ whole genome shotgun (WGS) entry which is preliminary data.</text>
</comment>
<feature type="signal peptide" evidence="1">
    <location>
        <begin position="1"/>
        <end position="27"/>
    </location>
</feature>
<keyword evidence="1" id="KW-0732">Signal</keyword>
<organism evidence="2 3">
    <name type="scientific">Selenomonas bovis</name>
    <dbReference type="NCBI Taxonomy" id="416586"/>
    <lineage>
        <taxon>Bacteria</taxon>
        <taxon>Bacillati</taxon>
        <taxon>Bacillota</taxon>
        <taxon>Negativicutes</taxon>
        <taxon>Selenomonadales</taxon>
        <taxon>Selenomonadaceae</taxon>
        <taxon>Selenomonas</taxon>
    </lineage>
</organism>
<reference evidence="2 3" key="1">
    <citation type="submission" date="2020-04" db="EMBL/GenBank/DDBJ databases">
        <authorList>
            <person name="Hitch T.C.A."/>
            <person name="Wylensek D."/>
            <person name="Clavel T."/>
        </authorList>
    </citation>
    <scope>NUCLEOTIDE SEQUENCE [LARGE SCALE GENOMIC DNA]</scope>
    <source>
        <strain evidence="2 3">PG-130-P53-12</strain>
    </source>
</reference>
<evidence type="ECO:0000313" key="2">
    <source>
        <dbReference type="EMBL" id="NMD99064.1"/>
    </source>
</evidence>
<keyword evidence="3" id="KW-1185">Reference proteome</keyword>
<evidence type="ECO:0000256" key="1">
    <source>
        <dbReference type="SAM" id="SignalP"/>
    </source>
</evidence>
<evidence type="ECO:0000313" key="3">
    <source>
        <dbReference type="Proteomes" id="UP000543804"/>
    </source>
</evidence>
<gene>
    <name evidence="2" type="ORF">HF878_06155</name>
</gene>
<accession>A0A848BAC2</accession>
<dbReference type="EMBL" id="JABAFA010000018">
    <property type="protein sequence ID" value="NMD99064.1"/>
    <property type="molecule type" value="Genomic_DNA"/>
</dbReference>
<proteinExistence type="predicted"/>
<name>A0A848BAC2_9FIRM</name>
<dbReference type="AlphaFoldDB" id="A0A848BAC2"/>